<evidence type="ECO:0000256" key="3">
    <source>
        <dbReference type="ARBA" id="ARBA00022723"/>
    </source>
</evidence>
<keyword evidence="3" id="KW-0479">Metal-binding</keyword>
<dbReference type="Gene3D" id="3.90.79.10">
    <property type="entry name" value="Nucleoside Triphosphate Pyrophosphohydrolase"/>
    <property type="match status" value="1"/>
</dbReference>
<dbReference type="CDD" id="cd18886">
    <property type="entry name" value="NUDIX_MutT_Nudt1"/>
    <property type="match status" value="1"/>
</dbReference>
<dbReference type="InterPro" id="IPR000086">
    <property type="entry name" value="NUDIX_hydrolase_dom"/>
</dbReference>
<dbReference type="PANTHER" id="PTHR43758">
    <property type="entry name" value="7,8-DIHYDRO-8-OXOGUANINE TRIPHOSPHATASE"/>
    <property type="match status" value="1"/>
</dbReference>
<dbReference type="PROSITE" id="PS51462">
    <property type="entry name" value="NUDIX"/>
    <property type="match status" value="1"/>
</dbReference>
<keyword evidence="4" id="KW-0378">Hydrolase</keyword>
<accession>A0ABM8YPZ4</accession>
<comment type="caution">
    <text evidence="7">The sequence shown here is derived from an EMBL/GenBank/DDBJ whole genome shotgun (WGS) entry which is preliminary data.</text>
</comment>
<comment type="similarity">
    <text evidence="2">Belongs to the Nudix hydrolase family.</text>
</comment>
<dbReference type="SUPFAM" id="SSF55811">
    <property type="entry name" value="Nudix"/>
    <property type="match status" value="1"/>
</dbReference>
<organism evidence="7 8">
    <name type="scientific">Sutcliffiella rhizosphaerae</name>
    <dbReference type="NCBI Taxonomy" id="2880967"/>
    <lineage>
        <taxon>Bacteria</taxon>
        <taxon>Bacillati</taxon>
        <taxon>Bacillota</taxon>
        <taxon>Bacilli</taxon>
        <taxon>Bacillales</taxon>
        <taxon>Bacillaceae</taxon>
        <taxon>Sutcliffiella</taxon>
    </lineage>
</organism>
<evidence type="ECO:0000256" key="1">
    <source>
        <dbReference type="ARBA" id="ARBA00001946"/>
    </source>
</evidence>
<gene>
    <name evidence="7" type="ORF">BACCIP111883_02684</name>
</gene>
<evidence type="ECO:0000256" key="2">
    <source>
        <dbReference type="ARBA" id="ARBA00005582"/>
    </source>
</evidence>
<sequence length="172" mass="19702">MELPYTMCFIKRKDTVLLLLRTKDPNNGKWNGVGGKIEKDETPLASVIRETREESGLIINDMTFRGIVTWNKRTGMYVYVGNDFEGSLMKDGPEGKLEWKSKEWIVSSSEVVSNIKFFLDELFSKNEPVEHSFMYNSTGNITEYDVIGLNHEVIIAATTKVKSIEEKIYANY</sequence>
<dbReference type="EMBL" id="CAKJTJ010000014">
    <property type="protein sequence ID" value="CAG9621893.1"/>
    <property type="molecule type" value="Genomic_DNA"/>
</dbReference>
<comment type="cofactor">
    <cofactor evidence="1">
        <name>Mg(2+)</name>
        <dbReference type="ChEBI" id="CHEBI:18420"/>
    </cofactor>
</comment>
<name>A0ABM8YPZ4_9BACI</name>
<proteinExistence type="inferred from homology"/>
<reference evidence="7 8" key="1">
    <citation type="submission" date="2021-10" db="EMBL/GenBank/DDBJ databases">
        <authorList>
            <person name="Criscuolo A."/>
        </authorList>
    </citation>
    <scope>NUCLEOTIDE SEQUENCE [LARGE SCALE GENOMIC DNA]</scope>
    <source>
        <strain evidence="8">CIP 111883</strain>
    </source>
</reference>
<dbReference type="Proteomes" id="UP000789833">
    <property type="component" value="Unassembled WGS sequence"/>
</dbReference>
<feature type="domain" description="Nudix hydrolase" evidence="6">
    <location>
        <begin position="1"/>
        <end position="124"/>
    </location>
</feature>
<evidence type="ECO:0000313" key="8">
    <source>
        <dbReference type="Proteomes" id="UP000789833"/>
    </source>
</evidence>
<evidence type="ECO:0000259" key="6">
    <source>
        <dbReference type="PROSITE" id="PS51462"/>
    </source>
</evidence>
<dbReference type="Pfam" id="PF00293">
    <property type="entry name" value="NUDIX"/>
    <property type="match status" value="1"/>
</dbReference>
<keyword evidence="8" id="KW-1185">Reference proteome</keyword>
<dbReference type="RefSeq" id="WP_230501874.1">
    <property type="nucleotide sequence ID" value="NZ_CAKJTJ010000014.1"/>
</dbReference>
<dbReference type="InterPro" id="IPR015797">
    <property type="entry name" value="NUDIX_hydrolase-like_dom_sf"/>
</dbReference>
<evidence type="ECO:0000256" key="4">
    <source>
        <dbReference type="ARBA" id="ARBA00022801"/>
    </source>
</evidence>
<keyword evidence="5" id="KW-0460">Magnesium</keyword>
<dbReference type="PANTHER" id="PTHR43758:SF2">
    <property type="entry name" value="OXIDIZED PURINE NUCLEOSIDE TRIPHOSPHATE HYDROLASE"/>
    <property type="match status" value="1"/>
</dbReference>
<protein>
    <recommendedName>
        <fullName evidence="6">Nudix hydrolase domain-containing protein</fullName>
    </recommendedName>
</protein>
<evidence type="ECO:0000256" key="5">
    <source>
        <dbReference type="ARBA" id="ARBA00022842"/>
    </source>
</evidence>
<evidence type="ECO:0000313" key="7">
    <source>
        <dbReference type="EMBL" id="CAG9621893.1"/>
    </source>
</evidence>